<evidence type="ECO:0000313" key="2">
    <source>
        <dbReference type="EMBL" id="OWY90154.1"/>
    </source>
</evidence>
<gene>
    <name evidence="2" type="ORF">PHMEG_00041844</name>
</gene>
<dbReference type="EMBL" id="NBNE01023741">
    <property type="protein sequence ID" value="OWY90154.1"/>
    <property type="molecule type" value="Genomic_DNA"/>
</dbReference>
<evidence type="ECO:0000313" key="3">
    <source>
        <dbReference type="Proteomes" id="UP000198211"/>
    </source>
</evidence>
<sequence>MNGVDAYNNPHGKLAKKKKPVERKLNASTSILANRNNFDPSIVPGGRHYFLRYVDDDREIERVCGHSAAWKFPNETPGCCCRTGLVTVPSPQRPPEQLLPL</sequence>
<name>A0A225UAM4_9STRA</name>
<dbReference type="AlphaFoldDB" id="A0A225UAM4"/>
<feature type="region of interest" description="Disordered" evidence="1">
    <location>
        <begin position="1"/>
        <end position="21"/>
    </location>
</feature>
<reference evidence="3" key="1">
    <citation type="submission" date="2017-03" db="EMBL/GenBank/DDBJ databases">
        <title>Phytopthora megakarya and P. palmivora, two closely related causual agents of cacao black pod achieved similar genome size and gene model numbers by different mechanisms.</title>
        <authorList>
            <person name="Ali S."/>
            <person name="Shao J."/>
            <person name="Larry D.J."/>
            <person name="Kronmiller B."/>
            <person name="Shen D."/>
            <person name="Strem M.D."/>
            <person name="Melnick R.L."/>
            <person name="Guiltinan M.J."/>
            <person name="Tyler B.M."/>
            <person name="Meinhardt L.W."/>
            <person name="Bailey B.A."/>
        </authorList>
    </citation>
    <scope>NUCLEOTIDE SEQUENCE [LARGE SCALE GENOMIC DNA]</scope>
    <source>
        <strain evidence="3">zdho120</strain>
    </source>
</reference>
<proteinExistence type="predicted"/>
<dbReference type="GO" id="GO:0004386">
    <property type="term" value="F:helicase activity"/>
    <property type="evidence" value="ECO:0007669"/>
    <property type="project" value="UniProtKB-KW"/>
</dbReference>
<evidence type="ECO:0000256" key="1">
    <source>
        <dbReference type="SAM" id="MobiDB-lite"/>
    </source>
</evidence>
<accession>A0A225UAM4</accession>
<protein>
    <submittedName>
        <fullName evidence="2">Helitron helicase</fullName>
    </submittedName>
</protein>
<dbReference type="Proteomes" id="UP000198211">
    <property type="component" value="Unassembled WGS sequence"/>
</dbReference>
<keyword evidence="2" id="KW-0378">Hydrolase</keyword>
<keyword evidence="2" id="KW-0347">Helicase</keyword>
<organism evidence="2 3">
    <name type="scientific">Phytophthora megakarya</name>
    <dbReference type="NCBI Taxonomy" id="4795"/>
    <lineage>
        <taxon>Eukaryota</taxon>
        <taxon>Sar</taxon>
        <taxon>Stramenopiles</taxon>
        <taxon>Oomycota</taxon>
        <taxon>Peronosporomycetes</taxon>
        <taxon>Peronosporales</taxon>
        <taxon>Peronosporaceae</taxon>
        <taxon>Phytophthora</taxon>
    </lineage>
</organism>
<comment type="caution">
    <text evidence="2">The sequence shown here is derived from an EMBL/GenBank/DDBJ whole genome shotgun (WGS) entry which is preliminary data.</text>
</comment>
<keyword evidence="3" id="KW-1185">Reference proteome</keyword>
<keyword evidence="2" id="KW-0547">Nucleotide-binding</keyword>
<keyword evidence="2" id="KW-0067">ATP-binding</keyword>